<evidence type="ECO:0000313" key="2">
    <source>
        <dbReference type="EMBL" id="HGZ11318.1"/>
    </source>
</evidence>
<proteinExistence type="predicted"/>
<name>A0A7C5EP86_9BACT</name>
<dbReference type="EMBL" id="DTKJ01000024">
    <property type="protein sequence ID" value="HGZ11318.1"/>
    <property type="molecule type" value="Genomic_DNA"/>
</dbReference>
<gene>
    <name evidence="2" type="ORF">ENW48_03755</name>
</gene>
<organism evidence="2">
    <name type="scientific">Desulfobacca acetoxidans</name>
    <dbReference type="NCBI Taxonomy" id="60893"/>
    <lineage>
        <taxon>Bacteria</taxon>
        <taxon>Pseudomonadati</taxon>
        <taxon>Thermodesulfobacteriota</taxon>
        <taxon>Desulfobaccia</taxon>
        <taxon>Desulfobaccales</taxon>
        <taxon>Desulfobaccaceae</taxon>
        <taxon>Desulfobacca</taxon>
    </lineage>
</organism>
<reference evidence="2" key="1">
    <citation type="journal article" date="2020" name="mSystems">
        <title>Genome- and Community-Level Interaction Insights into Carbon Utilization and Element Cycling Functions of Hydrothermarchaeota in Hydrothermal Sediment.</title>
        <authorList>
            <person name="Zhou Z."/>
            <person name="Liu Y."/>
            <person name="Xu W."/>
            <person name="Pan J."/>
            <person name="Luo Z.H."/>
            <person name="Li M."/>
        </authorList>
    </citation>
    <scope>NUCLEOTIDE SEQUENCE [LARGE SCALE GENOMIC DNA]</scope>
    <source>
        <strain evidence="2">SpSt-853</strain>
    </source>
</reference>
<evidence type="ECO:0000256" key="1">
    <source>
        <dbReference type="SAM" id="MobiDB-lite"/>
    </source>
</evidence>
<protein>
    <submittedName>
        <fullName evidence="2">Uncharacterized protein</fullName>
    </submittedName>
</protein>
<sequence>MKVDAEDPVDHNDKAADPSTSQKSSSSLQSLSGLVFLVSQENHQAKNTDPASLKEARLLLKKLTRDLKGTPETVLAQVHGLKNPSPFRLL</sequence>
<feature type="region of interest" description="Disordered" evidence="1">
    <location>
        <begin position="1"/>
        <end position="27"/>
    </location>
</feature>
<dbReference type="AlphaFoldDB" id="A0A7C5EP86"/>
<comment type="caution">
    <text evidence="2">The sequence shown here is derived from an EMBL/GenBank/DDBJ whole genome shotgun (WGS) entry which is preliminary data.</text>
</comment>
<feature type="compositionally biased region" description="Basic and acidic residues" evidence="1">
    <location>
        <begin position="1"/>
        <end position="16"/>
    </location>
</feature>
<accession>A0A7C5EP86</accession>